<proteinExistence type="inferred from homology"/>
<evidence type="ECO:0000313" key="10">
    <source>
        <dbReference type="Proteomes" id="UP000239772"/>
    </source>
</evidence>
<evidence type="ECO:0000256" key="3">
    <source>
        <dbReference type="ARBA" id="ARBA00012753"/>
    </source>
</evidence>
<dbReference type="InterPro" id="IPR004839">
    <property type="entry name" value="Aminotransferase_I/II_large"/>
</dbReference>
<evidence type="ECO:0000256" key="1">
    <source>
        <dbReference type="ARBA" id="ARBA00001933"/>
    </source>
</evidence>
<sequence>MADTAKHTLSTGARRPALRPAARSAVEPFLAMDVLSAANAKEAGGGSVLHMEVGQPGAPAPRAVTEAAAAALARGRIGYTEALGLPSLRERIARHYRDAYGVSVPAERIVVTTGSSGGFILSFLAMFDAGDRVAISAPGYPAYRNTLKALGIEPVEIETSAATGWSLTGEAIRAAHAQKPLRGVLAMSPANPSGTMMSQAGLADLGRACEELGLWFVSDEIYHGLTYERPAETALSVDPDAVVINSFSKYYCMTGWRVGWMVVPEVLVRPIERLAQSLFISVPYLSQIAAEAAFSATDELEAVKAGYARNRALLLQDLPRIGLPDFLPVDGAFYVYVDVGRYTNDSMAFCRRILDETGVAVTPGLDFDPARGSRYMRLSFAGTEETCREAVKRLGGFLKG</sequence>
<evidence type="ECO:0000256" key="2">
    <source>
        <dbReference type="ARBA" id="ARBA00007441"/>
    </source>
</evidence>
<dbReference type="AlphaFoldDB" id="A0A2T1HWF1"/>
<evidence type="ECO:0000256" key="7">
    <source>
        <dbReference type="ARBA" id="ARBA00049185"/>
    </source>
</evidence>
<comment type="caution">
    <text evidence="9">The sequence shown here is derived from an EMBL/GenBank/DDBJ whole genome shotgun (WGS) entry which is preliminary data.</text>
</comment>
<dbReference type="InterPro" id="IPR015421">
    <property type="entry name" value="PyrdxlP-dep_Trfase_major"/>
</dbReference>
<dbReference type="Pfam" id="PF00155">
    <property type="entry name" value="Aminotran_1_2"/>
    <property type="match status" value="1"/>
</dbReference>
<dbReference type="GO" id="GO:0006520">
    <property type="term" value="P:amino acid metabolic process"/>
    <property type="evidence" value="ECO:0007669"/>
    <property type="project" value="InterPro"/>
</dbReference>
<evidence type="ECO:0000259" key="8">
    <source>
        <dbReference type="Pfam" id="PF00155"/>
    </source>
</evidence>
<comment type="similarity">
    <text evidence="2">Belongs to the class-I pyridoxal-phosphate-dependent aminotransferase family.</text>
</comment>
<dbReference type="CDD" id="cd00609">
    <property type="entry name" value="AAT_like"/>
    <property type="match status" value="1"/>
</dbReference>
<keyword evidence="5" id="KW-0808">Transferase</keyword>
<evidence type="ECO:0000256" key="6">
    <source>
        <dbReference type="ARBA" id="ARBA00022898"/>
    </source>
</evidence>
<dbReference type="EMBL" id="PVZS01000006">
    <property type="protein sequence ID" value="PSC05839.1"/>
    <property type="molecule type" value="Genomic_DNA"/>
</dbReference>
<evidence type="ECO:0000256" key="5">
    <source>
        <dbReference type="ARBA" id="ARBA00022679"/>
    </source>
</evidence>
<dbReference type="SUPFAM" id="SSF53383">
    <property type="entry name" value="PLP-dependent transferases"/>
    <property type="match status" value="1"/>
</dbReference>
<dbReference type="Proteomes" id="UP000239772">
    <property type="component" value="Unassembled WGS sequence"/>
</dbReference>
<keyword evidence="6" id="KW-0663">Pyridoxal phosphate</keyword>
<keyword evidence="4" id="KW-0032">Aminotransferase</keyword>
<organism evidence="9 10">
    <name type="scientific">Alsobacter soli</name>
    <dbReference type="NCBI Taxonomy" id="2109933"/>
    <lineage>
        <taxon>Bacteria</taxon>
        <taxon>Pseudomonadati</taxon>
        <taxon>Pseudomonadota</taxon>
        <taxon>Alphaproteobacteria</taxon>
        <taxon>Hyphomicrobiales</taxon>
        <taxon>Alsobacteraceae</taxon>
        <taxon>Alsobacter</taxon>
    </lineage>
</organism>
<dbReference type="RefSeq" id="WP_106336083.1">
    <property type="nucleotide sequence ID" value="NZ_PVZS01000006.1"/>
</dbReference>
<comment type="cofactor">
    <cofactor evidence="1">
        <name>pyridoxal 5'-phosphate</name>
        <dbReference type="ChEBI" id="CHEBI:597326"/>
    </cofactor>
</comment>
<dbReference type="EC" id="2.6.1.1" evidence="3"/>
<dbReference type="GO" id="GO:0004069">
    <property type="term" value="F:L-aspartate:2-oxoglutarate aminotransferase activity"/>
    <property type="evidence" value="ECO:0007669"/>
    <property type="project" value="UniProtKB-EC"/>
</dbReference>
<comment type="catalytic activity">
    <reaction evidence="7">
        <text>L-aspartate + 2-oxoglutarate = oxaloacetate + L-glutamate</text>
        <dbReference type="Rhea" id="RHEA:21824"/>
        <dbReference type="ChEBI" id="CHEBI:16452"/>
        <dbReference type="ChEBI" id="CHEBI:16810"/>
        <dbReference type="ChEBI" id="CHEBI:29985"/>
        <dbReference type="ChEBI" id="CHEBI:29991"/>
        <dbReference type="EC" id="2.6.1.1"/>
    </reaction>
</comment>
<keyword evidence="10" id="KW-1185">Reference proteome</keyword>
<dbReference type="PANTHER" id="PTHR46383:SF2">
    <property type="entry name" value="AMINOTRANSFERASE"/>
    <property type="match status" value="1"/>
</dbReference>
<dbReference type="GO" id="GO:0030170">
    <property type="term" value="F:pyridoxal phosphate binding"/>
    <property type="evidence" value="ECO:0007669"/>
    <property type="project" value="InterPro"/>
</dbReference>
<reference evidence="10" key="1">
    <citation type="submission" date="2018-03" db="EMBL/GenBank/DDBJ databases">
        <authorList>
            <person name="Sun L."/>
            <person name="Liu H."/>
            <person name="Chen W."/>
            <person name="Huang K."/>
            <person name="Liu W."/>
            <person name="Gao X."/>
        </authorList>
    </citation>
    <scope>NUCLEOTIDE SEQUENCE [LARGE SCALE GENOMIC DNA]</scope>
    <source>
        <strain evidence="10">SH9</strain>
    </source>
</reference>
<dbReference type="OrthoDB" id="9804407at2"/>
<gene>
    <name evidence="9" type="ORF">SLNSH_07395</name>
</gene>
<accession>A0A2T1HWF1</accession>
<evidence type="ECO:0000313" key="9">
    <source>
        <dbReference type="EMBL" id="PSC05839.1"/>
    </source>
</evidence>
<dbReference type="InterPro" id="IPR015424">
    <property type="entry name" value="PyrdxlP-dep_Trfase"/>
</dbReference>
<dbReference type="InterPro" id="IPR050596">
    <property type="entry name" value="AspAT/PAT-like"/>
</dbReference>
<dbReference type="PANTHER" id="PTHR46383">
    <property type="entry name" value="ASPARTATE AMINOTRANSFERASE"/>
    <property type="match status" value="1"/>
</dbReference>
<dbReference type="Gene3D" id="3.40.640.10">
    <property type="entry name" value="Type I PLP-dependent aspartate aminotransferase-like (Major domain)"/>
    <property type="match status" value="1"/>
</dbReference>
<protein>
    <recommendedName>
        <fullName evidence="3">aspartate transaminase</fullName>
        <ecNumber evidence="3">2.6.1.1</ecNumber>
    </recommendedName>
</protein>
<feature type="domain" description="Aminotransferase class I/classII large" evidence="8">
    <location>
        <begin position="52"/>
        <end position="394"/>
    </location>
</feature>
<evidence type="ECO:0000256" key="4">
    <source>
        <dbReference type="ARBA" id="ARBA00022576"/>
    </source>
</evidence>
<name>A0A2T1HWF1_9HYPH</name>